<sequence length="366" mass="38542">MPALFEPLTLGNLTLRNRIWIAPMCQYSVEKRDGVPTDWHLVHLGQFAIGGAGLILAEATAVSPDGRITDRDTGIWTDEQADAWAPVVRFVQSQGAAAGIQLGHAGRKASTFAPWGSDGRRGTVPPVEGGWQTVAPTNQPFDGFAAPRALDDAGIDGVVADFAAAARRAVSAGFDVIEVHAAHGYLLHQFLSPLVNTRTDSYGGSLENRARLLLRVVRAVRDNAADAVIFVRFSATDWAPGGWDEAQTATVARWAVDAGADFFDISSGGAIAGVHIPLEPGYQVPFAASVKNAAGVRVGAVGLVTDPAHAEEIVASGQADAVLIGREALRDPHFALRAAAELGAEIDYLPGQYERAPYPSPTGVSL</sequence>
<comment type="caution">
    <text evidence="7">The sequence shown here is derived from an EMBL/GenBank/DDBJ whole genome shotgun (WGS) entry which is preliminary data.</text>
</comment>
<dbReference type="Proteomes" id="UP000282460">
    <property type="component" value="Unassembled WGS sequence"/>
</dbReference>
<evidence type="ECO:0000313" key="7">
    <source>
        <dbReference type="EMBL" id="RLQ81478.1"/>
    </source>
</evidence>
<reference evidence="7 8" key="1">
    <citation type="submission" date="2018-10" db="EMBL/GenBank/DDBJ databases">
        <authorList>
            <person name="Li J."/>
        </authorList>
    </citation>
    <scope>NUCLEOTIDE SEQUENCE [LARGE SCALE GENOMIC DNA]</scope>
    <source>
        <strain evidence="7 8">ZD1-4</strain>
    </source>
</reference>
<organism evidence="7 8">
    <name type="scientific">Mycetocola zhadangensis</name>
    <dbReference type="NCBI Taxonomy" id="1164595"/>
    <lineage>
        <taxon>Bacteria</taxon>
        <taxon>Bacillati</taxon>
        <taxon>Actinomycetota</taxon>
        <taxon>Actinomycetes</taxon>
        <taxon>Micrococcales</taxon>
        <taxon>Microbacteriaceae</taxon>
        <taxon>Mycetocola</taxon>
    </lineage>
</organism>
<keyword evidence="5" id="KW-0560">Oxidoreductase</keyword>
<dbReference type="InterPro" id="IPR044152">
    <property type="entry name" value="YqjM-like"/>
</dbReference>
<dbReference type="EMBL" id="RCWJ01000004">
    <property type="protein sequence ID" value="RLQ81478.1"/>
    <property type="molecule type" value="Genomic_DNA"/>
</dbReference>
<evidence type="ECO:0000259" key="6">
    <source>
        <dbReference type="Pfam" id="PF00724"/>
    </source>
</evidence>
<evidence type="ECO:0000256" key="4">
    <source>
        <dbReference type="ARBA" id="ARBA00022857"/>
    </source>
</evidence>
<dbReference type="Gene3D" id="3.20.20.70">
    <property type="entry name" value="Aldolase class I"/>
    <property type="match status" value="1"/>
</dbReference>
<keyword evidence="2" id="KW-0285">Flavoprotein</keyword>
<dbReference type="GO" id="GO:0003959">
    <property type="term" value="F:NADPH dehydrogenase activity"/>
    <property type="evidence" value="ECO:0007669"/>
    <property type="project" value="InterPro"/>
</dbReference>
<gene>
    <name evidence="7" type="ORF">D9V28_14100</name>
</gene>
<dbReference type="AlphaFoldDB" id="A0A3L7IT88"/>
<dbReference type="PANTHER" id="PTHR43303">
    <property type="entry name" value="NADPH DEHYDROGENASE C23G7.10C-RELATED"/>
    <property type="match status" value="1"/>
</dbReference>
<dbReference type="SUPFAM" id="SSF51395">
    <property type="entry name" value="FMN-linked oxidoreductases"/>
    <property type="match status" value="1"/>
</dbReference>
<dbReference type="OrthoDB" id="3169239at2"/>
<dbReference type="Pfam" id="PF00724">
    <property type="entry name" value="Oxidored_FMN"/>
    <property type="match status" value="1"/>
</dbReference>
<proteinExistence type="predicted"/>
<dbReference type="InterPro" id="IPR001155">
    <property type="entry name" value="OxRdtase_FMN_N"/>
</dbReference>
<dbReference type="GO" id="GO:0050661">
    <property type="term" value="F:NADP binding"/>
    <property type="evidence" value="ECO:0007669"/>
    <property type="project" value="InterPro"/>
</dbReference>
<evidence type="ECO:0000256" key="2">
    <source>
        <dbReference type="ARBA" id="ARBA00022630"/>
    </source>
</evidence>
<dbReference type="PANTHER" id="PTHR43303:SF4">
    <property type="entry name" value="NADPH DEHYDROGENASE C23G7.10C-RELATED"/>
    <property type="match status" value="1"/>
</dbReference>
<evidence type="ECO:0000313" key="8">
    <source>
        <dbReference type="Proteomes" id="UP000282460"/>
    </source>
</evidence>
<name>A0A3L7IT88_9MICO</name>
<evidence type="ECO:0000256" key="5">
    <source>
        <dbReference type="ARBA" id="ARBA00023002"/>
    </source>
</evidence>
<dbReference type="CDD" id="cd02932">
    <property type="entry name" value="OYE_YqiM_FMN"/>
    <property type="match status" value="1"/>
</dbReference>
<keyword evidence="8" id="KW-1185">Reference proteome</keyword>
<dbReference type="InterPro" id="IPR013785">
    <property type="entry name" value="Aldolase_TIM"/>
</dbReference>
<keyword evidence="3" id="KW-0288">FMN</keyword>
<dbReference type="RefSeq" id="WP_121660388.1">
    <property type="nucleotide sequence ID" value="NZ_BMEK01000003.1"/>
</dbReference>
<evidence type="ECO:0000256" key="1">
    <source>
        <dbReference type="ARBA" id="ARBA00001917"/>
    </source>
</evidence>
<dbReference type="GO" id="GO:0010181">
    <property type="term" value="F:FMN binding"/>
    <property type="evidence" value="ECO:0007669"/>
    <property type="project" value="InterPro"/>
</dbReference>
<accession>A0A3L7IT88</accession>
<protein>
    <submittedName>
        <fullName evidence="7">NADH:flavin oxidoreductase/NADH oxidase</fullName>
    </submittedName>
</protein>
<comment type="cofactor">
    <cofactor evidence="1">
        <name>FMN</name>
        <dbReference type="ChEBI" id="CHEBI:58210"/>
    </cofactor>
</comment>
<feature type="domain" description="NADH:flavin oxidoreductase/NADH oxidase N-terminal" evidence="6">
    <location>
        <begin position="4"/>
        <end position="342"/>
    </location>
</feature>
<evidence type="ECO:0000256" key="3">
    <source>
        <dbReference type="ARBA" id="ARBA00022643"/>
    </source>
</evidence>
<keyword evidence="4" id="KW-0521">NADP</keyword>